<dbReference type="OrthoDB" id="10251089at2759"/>
<feature type="region of interest" description="Disordered" evidence="1">
    <location>
        <begin position="1"/>
        <end position="23"/>
    </location>
</feature>
<dbReference type="Pfam" id="PF05020">
    <property type="entry name" value="zf-NPL4"/>
    <property type="match status" value="1"/>
</dbReference>
<organism evidence="3 4">
    <name type="scientific">Sphaeroforma arctica JP610</name>
    <dbReference type="NCBI Taxonomy" id="667725"/>
    <lineage>
        <taxon>Eukaryota</taxon>
        <taxon>Ichthyosporea</taxon>
        <taxon>Ichthyophonida</taxon>
        <taxon>Sphaeroforma</taxon>
    </lineage>
</organism>
<gene>
    <name evidence="3" type="ORF">SARC_14349</name>
</gene>
<dbReference type="InterPro" id="IPR016563">
    <property type="entry name" value="Npl4"/>
</dbReference>
<dbReference type="AlphaFoldDB" id="A0A0L0F8Q8"/>
<feature type="compositionally biased region" description="Low complexity" evidence="1">
    <location>
        <begin position="1"/>
        <end position="16"/>
    </location>
</feature>
<name>A0A0L0F8Q8_9EUKA</name>
<dbReference type="EMBL" id="KQ246093">
    <property type="protein sequence ID" value="KNC73092.1"/>
    <property type="molecule type" value="Genomic_DNA"/>
</dbReference>
<dbReference type="STRING" id="667725.A0A0L0F8Q8"/>
<evidence type="ECO:0000313" key="4">
    <source>
        <dbReference type="Proteomes" id="UP000054560"/>
    </source>
</evidence>
<evidence type="ECO:0000256" key="1">
    <source>
        <dbReference type="SAM" id="MobiDB-lite"/>
    </source>
</evidence>
<reference evidence="3 4" key="1">
    <citation type="submission" date="2011-02" db="EMBL/GenBank/DDBJ databases">
        <title>The Genome Sequence of Sphaeroforma arctica JP610.</title>
        <authorList>
            <consortium name="The Broad Institute Genome Sequencing Platform"/>
            <person name="Russ C."/>
            <person name="Cuomo C."/>
            <person name="Young S.K."/>
            <person name="Zeng Q."/>
            <person name="Gargeya S."/>
            <person name="Alvarado L."/>
            <person name="Berlin A."/>
            <person name="Chapman S.B."/>
            <person name="Chen Z."/>
            <person name="Freedman E."/>
            <person name="Gellesch M."/>
            <person name="Goldberg J."/>
            <person name="Griggs A."/>
            <person name="Gujja S."/>
            <person name="Heilman E."/>
            <person name="Heiman D."/>
            <person name="Howarth C."/>
            <person name="Mehta T."/>
            <person name="Neiman D."/>
            <person name="Pearson M."/>
            <person name="Roberts A."/>
            <person name="Saif S."/>
            <person name="Shea T."/>
            <person name="Shenoy N."/>
            <person name="Sisk P."/>
            <person name="Stolte C."/>
            <person name="Sykes S."/>
            <person name="White J."/>
            <person name="Yandava C."/>
            <person name="Burger G."/>
            <person name="Gray M.W."/>
            <person name="Holland P.W.H."/>
            <person name="King N."/>
            <person name="Lang F.B.F."/>
            <person name="Roger A.J."/>
            <person name="Ruiz-Trillo I."/>
            <person name="Haas B."/>
            <person name="Nusbaum C."/>
            <person name="Birren B."/>
        </authorList>
    </citation>
    <scope>NUCLEOTIDE SEQUENCE [LARGE SCALE GENOMIC DNA]</scope>
    <source>
        <strain evidence="3 4">JP610</strain>
    </source>
</reference>
<evidence type="ECO:0000313" key="3">
    <source>
        <dbReference type="EMBL" id="KNC73092.1"/>
    </source>
</evidence>
<dbReference type="eggNOG" id="KOG2834">
    <property type="taxonomic scope" value="Eukaryota"/>
</dbReference>
<dbReference type="GO" id="GO:0043130">
    <property type="term" value="F:ubiquitin binding"/>
    <property type="evidence" value="ECO:0007669"/>
    <property type="project" value="TreeGrafter"/>
</dbReference>
<protein>
    <recommendedName>
        <fullName evidence="2">NPL4 zinc-binding putative domain-containing protein</fullName>
    </recommendedName>
</protein>
<dbReference type="PANTHER" id="PTHR12710">
    <property type="entry name" value="NUCLEAR PROTEIN LOCALIZATION 4"/>
    <property type="match status" value="1"/>
</dbReference>
<dbReference type="InterPro" id="IPR007716">
    <property type="entry name" value="NPL4_Zn-bd_put"/>
</dbReference>
<keyword evidence="4" id="KW-1185">Reference proteome</keyword>
<dbReference type="GO" id="GO:0031625">
    <property type="term" value="F:ubiquitin protein ligase binding"/>
    <property type="evidence" value="ECO:0007669"/>
    <property type="project" value="TreeGrafter"/>
</dbReference>
<dbReference type="GO" id="GO:0005634">
    <property type="term" value="C:nucleus"/>
    <property type="evidence" value="ECO:0007669"/>
    <property type="project" value="TreeGrafter"/>
</dbReference>
<feature type="non-terminal residue" evidence="3">
    <location>
        <position position="140"/>
    </location>
</feature>
<feature type="domain" description="NPL4 zinc-binding putative" evidence="2">
    <location>
        <begin position="30"/>
        <end position="140"/>
    </location>
</feature>
<dbReference type="GeneID" id="25914853"/>
<dbReference type="RefSeq" id="XP_014146994.1">
    <property type="nucleotide sequence ID" value="XM_014291519.1"/>
</dbReference>
<dbReference type="GO" id="GO:0006511">
    <property type="term" value="P:ubiquitin-dependent protein catabolic process"/>
    <property type="evidence" value="ECO:0007669"/>
    <property type="project" value="InterPro"/>
</dbReference>
<sequence>RSSATDNNDSNTNGSAVPTQGAKVERAAVIEDKVDQIIRKQNGLITRKRDKTMCSHGPRGMCDHCRALDAWDENYLKENNIKHMSFHAFLRKQSGGMKKDKHVSLSDTSLRIKTGCTTHPPWPEGICSKCQPSAVTLKRQ</sequence>
<proteinExistence type="predicted"/>
<dbReference type="Proteomes" id="UP000054560">
    <property type="component" value="Unassembled WGS sequence"/>
</dbReference>
<dbReference type="PANTHER" id="PTHR12710:SF0">
    <property type="entry name" value="NUCLEAR PROTEIN LOCALIZATION PROTEIN 4 HOMOLOG"/>
    <property type="match status" value="1"/>
</dbReference>
<feature type="non-terminal residue" evidence="3">
    <location>
        <position position="1"/>
    </location>
</feature>
<accession>A0A0L0F8Q8</accession>
<evidence type="ECO:0000259" key="2">
    <source>
        <dbReference type="Pfam" id="PF05020"/>
    </source>
</evidence>